<dbReference type="GO" id="GO:0036038">
    <property type="term" value="C:MKS complex"/>
    <property type="evidence" value="ECO:0007669"/>
    <property type="project" value="InterPro"/>
</dbReference>
<feature type="transmembrane region" description="Helical" evidence="1">
    <location>
        <begin position="933"/>
        <end position="954"/>
    </location>
</feature>
<dbReference type="AlphaFoldDB" id="A0A6I9VYF6"/>
<feature type="transmembrane region" description="Helical" evidence="1">
    <location>
        <begin position="572"/>
        <end position="594"/>
    </location>
</feature>
<keyword evidence="1" id="KW-1133">Transmembrane helix</keyword>
<evidence type="ECO:0000313" key="4">
    <source>
        <dbReference type="RefSeq" id="XP_011209323.2"/>
    </source>
</evidence>
<dbReference type="PANTHER" id="PTHR21274:SF0">
    <property type="entry name" value="MECKELIN"/>
    <property type="match status" value="1"/>
</dbReference>
<evidence type="ECO:0000256" key="1">
    <source>
        <dbReference type="SAM" id="Phobius"/>
    </source>
</evidence>
<evidence type="ECO:0000256" key="2">
    <source>
        <dbReference type="SAM" id="SignalP"/>
    </source>
</evidence>
<dbReference type="InParanoid" id="A0A6I9VYF6"/>
<dbReference type="PANTHER" id="PTHR21274">
    <property type="entry name" value="MECKELIN"/>
    <property type="match status" value="1"/>
</dbReference>
<evidence type="ECO:0000313" key="3">
    <source>
        <dbReference type="Proteomes" id="UP001652620"/>
    </source>
</evidence>
<dbReference type="Proteomes" id="UP001652620">
    <property type="component" value="Unplaced"/>
</dbReference>
<feature type="transmembrane region" description="Helical" evidence="1">
    <location>
        <begin position="614"/>
        <end position="632"/>
    </location>
</feature>
<dbReference type="Pfam" id="PF09773">
    <property type="entry name" value="Meckelin"/>
    <property type="match status" value="1"/>
</dbReference>
<dbReference type="KEGG" id="bdr:105230321"/>
<dbReference type="GeneID" id="105230321"/>
<keyword evidence="2" id="KW-0732">Signal</keyword>
<dbReference type="InterPro" id="IPR019170">
    <property type="entry name" value="Meckelin"/>
</dbReference>
<feature type="signal peptide" evidence="2">
    <location>
        <begin position="1"/>
        <end position="23"/>
    </location>
</feature>
<feature type="transmembrane region" description="Helical" evidence="1">
    <location>
        <begin position="727"/>
        <end position="751"/>
    </location>
</feature>
<feature type="transmembrane region" description="Helical" evidence="1">
    <location>
        <begin position="514"/>
        <end position="533"/>
    </location>
</feature>
<dbReference type="OrthoDB" id="419138at2759"/>
<dbReference type="FunCoup" id="A0A6I9VYF6">
    <property type="interactions" value="88"/>
</dbReference>
<dbReference type="RefSeq" id="XP_011209323.2">
    <property type="nucleotide sequence ID" value="XM_011211021.3"/>
</dbReference>
<protein>
    <submittedName>
        <fullName evidence="4">Meckelin</fullName>
    </submittedName>
</protein>
<accession>A0A6I9VYF6</accession>
<proteinExistence type="predicted"/>
<organism evidence="3 4">
    <name type="scientific">Bactrocera dorsalis</name>
    <name type="common">Oriental fruit fly</name>
    <name type="synonym">Dacus dorsalis</name>
    <dbReference type="NCBI Taxonomy" id="27457"/>
    <lineage>
        <taxon>Eukaryota</taxon>
        <taxon>Metazoa</taxon>
        <taxon>Ecdysozoa</taxon>
        <taxon>Arthropoda</taxon>
        <taxon>Hexapoda</taxon>
        <taxon>Insecta</taxon>
        <taxon>Pterygota</taxon>
        <taxon>Neoptera</taxon>
        <taxon>Endopterygota</taxon>
        <taxon>Diptera</taxon>
        <taxon>Brachycera</taxon>
        <taxon>Muscomorpha</taxon>
        <taxon>Tephritoidea</taxon>
        <taxon>Tephritidae</taxon>
        <taxon>Bactrocera</taxon>
        <taxon>Bactrocera</taxon>
    </lineage>
</organism>
<keyword evidence="1" id="KW-0472">Membrane</keyword>
<reference evidence="4" key="1">
    <citation type="submission" date="2025-08" db="UniProtKB">
        <authorList>
            <consortium name="RefSeq"/>
        </authorList>
    </citation>
    <scope>IDENTIFICATION</scope>
    <source>
        <tissue evidence="4">Adult</tissue>
    </source>
</reference>
<name>A0A6I9VYF6_BACDO</name>
<sequence length="998" mass="114720">MWVFVKQCFLCVNVFFQVLAVFASGHGNAHSTLLLANSSHTTYSFHQMSECKHDEFYDLDTFSCVACGKEDENLQSTPDKFSCECAANYVTIALYDTQHHNPLCAKKCSDILSTDKVCQVATANNSKTHCEFKLVNFTDPNNDFTPRSVASTRPIRLTPAGYHTNGICNICDLKYNYRYLDYCIANAVLKPYLKYNSFWQSTSANAVHFGDLKFVVFFCLALRNNTACSQLANLCIMSHYSSDKNSPCSAFLLTQVSDVAVKYASMDEHLQATKPSLFYKKGKETAKMLTEPLGVSPKQLQLFSTAYHLDGSLRRWGAFKMSHVNLCQMHAQSDAADWKPQQEIQFARFSKPIRCELTVENLIDLAKIYANNNFLSLFLNISRETSSDVKRVSLEALPILIEDITAENSRAPAAEWQLVKRFQLIEAQPRHARIHDQQSKYEDDFKLSLYRSLRYMEYFEMHYEIHDRNQIGIPLVKLRYRHVDLSANATLNAVHPFKLQITFERIAEATQRKFMFEVMLPAFLFIALTMAMLQMLNYRKRHNALTTTTAAATECCTPSSCLLEFLLHLSSYAANAALLCFVLYILVYPVQFLTQRSVAITLPIIKDDQRSLEILIYAAVLLKLIFICVHFWRISHFDLFLIDWERPRSCEANHFTLKNNLDTSSVCSSVRTFATENISTWRIIFIANEWIRLSAKQKHSAAWQGLLVLPLVQVFLSARWISQDLALQLFFIVTISLLIYIIQLLVCSFIFNRLFGDPLQKFIDLCSLSNISVFMLLEQSFGFYIHGRSPNGFADTDMYSMLTQMHRNSQHRCSRKGLLGDSDQQSYIILPPLNLRIYFEKLLAPYQRSYSISQAHFQKEINTIDAAMERSSATFNNLNRFLCAFIDHAIKDMDYIIKEKTFVEKLLNCECDNYLTENKGTFYIDNANSFDQLLLYGNSLNIFIMELALLLAAYMLTNKLIAAVAIVYILNKLLQHIYINWLRQNVTTKTSIDQRFLM</sequence>
<keyword evidence="1" id="KW-0812">Transmembrane</keyword>
<feature type="transmembrane region" description="Helical" evidence="1">
    <location>
        <begin position="960"/>
        <end position="979"/>
    </location>
</feature>
<dbReference type="GO" id="GO:0060271">
    <property type="term" value="P:cilium assembly"/>
    <property type="evidence" value="ECO:0007669"/>
    <property type="project" value="InterPro"/>
</dbReference>
<gene>
    <name evidence="4" type="primary">LOC105230321</name>
</gene>
<keyword evidence="3" id="KW-1185">Reference proteome</keyword>
<feature type="chain" id="PRO_5045507220" evidence="2">
    <location>
        <begin position="24"/>
        <end position="998"/>
    </location>
</feature>